<comment type="caution">
    <text evidence="1">The sequence shown here is derived from an EMBL/GenBank/DDBJ whole genome shotgun (WGS) entry which is preliminary data.</text>
</comment>
<accession>A0A392TRW1</accession>
<dbReference type="AlphaFoldDB" id="A0A392TRW1"/>
<keyword evidence="2" id="KW-1185">Reference proteome</keyword>
<protein>
    <submittedName>
        <fullName evidence="1">Uncharacterized protein</fullName>
    </submittedName>
</protein>
<dbReference type="Proteomes" id="UP000265520">
    <property type="component" value="Unassembled WGS sequence"/>
</dbReference>
<evidence type="ECO:0000313" key="2">
    <source>
        <dbReference type="Proteomes" id="UP000265520"/>
    </source>
</evidence>
<proteinExistence type="predicted"/>
<organism evidence="1 2">
    <name type="scientific">Trifolium medium</name>
    <dbReference type="NCBI Taxonomy" id="97028"/>
    <lineage>
        <taxon>Eukaryota</taxon>
        <taxon>Viridiplantae</taxon>
        <taxon>Streptophyta</taxon>
        <taxon>Embryophyta</taxon>
        <taxon>Tracheophyta</taxon>
        <taxon>Spermatophyta</taxon>
        <taxon>Magnoliopsida</taxon>
        <taxon>eudicotyledons</taxon>
        <taxon>Gunneridae</taxon>
        <taxon>Pentapetalae</taxon>
        <taxon>rosids</taxon>
        <taxon>fabids</taxon>
        <taxon>Fabales</taxon>
        <taxon>Fabaceae</taxon>
        <taxon>Papilionoideae</taxon>
        <taxon>50 kb inversion clade</taxon>
        <taxon>NPAAA clade</taxon>
        <taxon>Hologalegina</taxon>
        <taxon>IRL clade</taxon>
        <taxon>Trifolieae</taxon>
        <taxon>Trifolium</taxon>
    </lineage>
</organism>
<sequence>RRALQRAQAGLPVLEWSPGERYHRRAIDARHLSPELASYGFCY</sequence>
<evidence type="ECO:0000313" key="1">
    <source>
        <dbReference type="EMBL" id="MCI62876.1"/>
    </source>
</evidence>
<dbReference type="EMBL" id="LXQA010627023">
    <property type="protein sequence ID" value="MCI62876.1"/>
    <property type="molecule type" value="Genomic_DNA"/>
</dbReference>
<reference evidence="1 2" key="1">
    <citation type="journal article" date="2018" name="Front. Plant Sci.">
        <title>Red Clover (Trifolium pratense) and Zigzag Clover (T. medium) - A Picture of Genomic Similarities and Differences.</title>
        <authorList>
            <person name="Dluhosova J."/>
            <person name="Istvanek J."/>
            <person name="Nedelnik J."/>
            <person name="Repkova J."/>
        </authorList>
    </citation>
    <scope>NUCLEOTIDE SEQUENCE [LARGE SCALE GENOMIC DNA]</scope>
    <source>
        <strain evidence="2">cv. 10/8</strain>
        <tissue evidence="1">Leaf</tissue>
    </source>
</reference>
<name>A0A392TRW1_9FABA</name>
<feature type="non-terminal residue" evidence="1">
    <location>
        <position position="1"/>
    </location>
</feature>